<keyword evidence="1" id="KW-1133">Transmembrane helix</keyword>
<dbReference type="EMBL" id="CP003389">
    <property type="protein sequence ID" value="AFE04735.1"/>
    <property type="molecule type" value="Genomic_DNA"/>
</dbReference>
<proteinExistence type="predicted"/>
<dbReference type="RefSeq" id="WP_014395418.1">
    <property type="nucleotide sequence ID" value="NC_017030.1"/>
</dbReference>
<dbReference type="KEGG" id="ccx:COCOR_02592"/>
<reference evidence="2 3" key="1">
    <citation type="journal article" date="2012" name="J. Bacteriol.">
        <title>Complete Genome Sequence of the Fruiting Myxobacterium Corallococcus coralloides DSM 2259.</title>
        <authorList>
            <person name="Huntley S."/>
            <person name="Zhang Y."/>
            <person name="Treuner-Lange A."/>
            <person name="Kneip S."/>
            <person name="Sensen C.W."/>
            <person name="Sogaard-Andersen L."/>
        </authorList>
    </citation>
    <scope>NUCLEOTIDE SEQUENCE [LARGE SCALE GENOMIC DNA]</scope>
    <source>
        <strain evidence="3">ATCC 25202 / DSM 2259 / NBRC 100086 / M2</strain>
    </source>
</reference>
<dbReference type="AlphaFoldDB" id="H8MSC5"/>
<reference evidence="3" key="2">
    <citation type="submission" date="2012-03" db="EMBL/GenBank/DDBJ databases">
        <title>Genome sequence of the fruiting myxobacterium Corallococcus coralloides DSM 2259.</title>
        <authorList>
            <person name="Huntley S."/>
            <person name="Zhang Y."/>
            <person name="Treuner-Lange A."/>
            <person name="Sensen C.W."/>
            <person name="Sogaard-Andersen L."/>
        </authorList>
    </citation>
    <scope>NUCLEOTIDE SEQUENCE [LARGE SCALE GENOMIC DNA]</scope>
    <source>
        <strain evidence="3">ATCC 25202 / DSM 2259 / NBRC 100086 / M2</strain>
    </source>
</reference>
<feature type="transmembrane region" description="Helical" evidence="1">
    <location>
        <begin position="80"/>
        <end position="97"/>
    </location>
</feature>
<sequence length="307" mass="34803">MSREENNRYLRGVADKQLRKVPVLGWLGRHPFRKLLLIWAVLLPVWYGFYVSFSHPSPLTGDGEWPTPTPQVPPGLGQQLFPFLILFFVLVGGSLTWRQFQVRKARRREAEALQHPDAEAYLRLTDELLPPSSPFPDADVFRAQQRALGRILYGQDAQARHELNAVNWRSKAPLLQAMERSADALLHLLCKDDPEQARRLAREALSLADINPAVPGAKLGRVFYDVLIHSAEVVTGQSTPEGLRALEHHQEESPLILIRLLCAWALRAESLQRNDPERAERMLQFLQTHAPHCAPLHRLPPRAPAEA</sequence>
<keyword evidence="1" id="KW-0812">Transmembrane</keyword>
<dbReference type="HOGENOM" id="CLU_905240_0_0_7"/>
<dbReference type="OrthoDB" id="5516980at2"/>
<gene>
    <name evidence="2" type="ordered locus">COCOR_02592</name>
</gene>
<evidence type="ECO:0000256" key="1">
    <source>
        <dbReference type="SAM" id="Phobius"/>
    </source>
</evidence>
<feature type="transmembrane region" description="Helical" evidence="1">
    <location>
        <begin position="35"/>
        <end position="53"/>
    </location>
</feature>
<keyword evidence="3" id="KW-1185">Reference proteome</keyword>
<organism evidence="2 3">
    <name type="scientific">Corallococcus coralloides (strain ATCC 25202 / DSM 2259 / NBRC 100086 / M2)</name>
    <name type="common">Myxococcus coralloides</name>
    <dbReference type="NCBI Taxonomy" id="1144275"/>
    <lineage>
        <taxon>Bacteria</taxon>
        <taxon>Pseudomonadati</taxon>
        <taxon>Myxococcota</taxon>
        <taxon>Myxococcia</taxon>
        <taxon>Myxococcales</taxon>
        <taxon>Cystobacterineae</taxon>
        <taxon>Myxococcaceae</taxon>
        <taxon>Corallococcus</taxon>
    </lineage>
</organism>
<keyword evidence="1" id="KW-0472">Membrane</keyword>
<name>H8MSC5_CORCM</name>
<dbReference type="Proteomes" id="UP000007587">
    <property type="component" value="Chromosome"/>
</dbReference>
<protein>
    <submittedName>
        <fullName evidence="2">Uncharacterized protein</fullName>
    </submittedName>
</protein>
<accession>H8MSC5</accession>
<evidence type="ECO:0000313" key="3">
    <source>
        <dbReference type="Proteomes" id="UP000007587"/>
    </source>
</evidence>
<evidence type="ECO:0000313" key="2">
    <source>
        <dbReference type="EMBL" id="AFE04735.1"/>
    </source>
</evidence>
<dbReference type="InParanoid" id="H8MSC5"/>